<feature type="transmembrane region" description="Helical" evidence="1">
    <location>
        <begin position="17"/>
        <end position="39"/>
    </location>
</feature>
<feature type="transmembrane region" description="Helical" evidence="1">
    <location>
        <begin position="85"/>
        <end position="103"/>
    </location>
</feature>
<dbReference type="EMBL" id="RDSM01000003">
    <property type="protein sequence ID" value="RXH55348.1"/>
    <property type="molecule type" value="Genomic_DNA"/>
</dbReference>
<accession>A0A4Q0T087</accession>
<reference evidence="2 3" key="1">
    <citation type="submission" date="2018-11" db="EMBL/GenBank/DDBJ databases">
        <authorList>
            <person name="Mardanov A.V."/>
            <person name="Ravin N.V."/>
            <person name="Dedysh S.N."/>
        </authorList>
    </citation>
    <scope>NUCLEOTIDE SEQUENCE [LARGE SCALE GENOMIC DNA]</scope>
    <source>
        <strain evidence="2 3">AF10</strain>
    </source>
</reference>
<feature type="transmembrane region" description="Helical" evidence="1">
    <location>
        <begin position="123"/>
        <end position="142"/>
    </location>
</feature>
<dbReference type="RefSeq" id="WP_128914983.1">
    <property type="nucleotide sequence ID" value="NZ_RDSM01000003.1"/>
</dbReference>
<keyword evidence="1" id="KW-0472">Membrane</keyword>
<evidence type="ECO:0000256" key="1">
    <source>
        <dbReference type="SAM" id="Phobius"/>
    </source>
</evidence>
<proteinExistence type="predicted"/>
<name>A0A4Q0T087_9BACT</name>
<evidence type="ECO:0000313" key="2">
    <source>
        <dbReference type="EMBL" id="RXH55348.1"/>
    </source>
</evidence>
<dbReference type="AlphaFoldDB" id="A0A4Q0T087"/>
<organism evidence="2 3">
    <name type="scientific">Granulicella sibirica</name>
    <dbReference type="NCBI Taxonomy" id="2479048"/>
    <lineage>
        <taxon>Bacteria</taxon>
        <taxon>Pseudomonadati</taxon>
        <taxon>Acidobacteriota</taxon>
        <taxon>Terriglobia</taxon>
        <taxon>Terriglobales</taxon>
        <taxon>Acidobacteriaceae</taxon>
        <taxon>Granulicella</taxon>
    </lineage>
</organism>
<gene>
    <name evidence="2" type="ORF">GRAN_4452</name>
</gene>
<sequence length="241" mass="26282">MATLVARPVRTRTADDIFFTTMSVLMLVMVVVGFAQTYFLRGAMFAKLPSLLVHLHGAVFSSWIILFVVQSSLVAAGNVRLHRKLGVLGAVIAGLMVVLGVLAPFGTLRRGAVLPSFFTPTSFLIDNVIGILVFGAFVAVAIWKRNDRKVHKRILLIANCMLLPPALSRIPIVIGHYPFLIPGIPLGIIAALFVFDLFTWRKPLLVTVVGAVLFLVTPPISSAVDRTEFAHGLTVWAQHHP</sequence>
<keyword evidence="1" id="KW-1133">Transmembrane helix</keyword>
<feature type="transmembrane region" description="Helical" evidence="1">
    <location>
        <begin position="180"/>
        <end position="198"/>
    </location>
</feature>
<feature type="transmembrane region" description="Helical" evidence="1">
    <location>
        <begin position="205"/>
        <end position="224"/>
    </location>
</feature>
<evidence type="ECO:0000313" key="3">
    <source>
        <dbReference type="Proteomes" id="UP000289437"/>
    </source>
</evidence>
<keyword evidence="1" id="KW-0812">Transmembrane</keyword>
<dbReference type="Proteomes" id="UP000289437">
    <property type="component" value="Unassembled WGS sequence"/>
</dbReference>
<reference evidence="3" key="2">
    <citation type="submission" date="2019-02" db="EMBL/GenBank/DDBJ databases">
        <title>Granulicella sibirica sp. nov., a psychrotolerant acidobacterium isolated from an organic soil layer in forested tundra, West Siberia.</title>
        <authorList>
            <person name="Oshkin I.Y."/>
            <person name="Kulichevskaya I.S."/>
            <person name="Rijpstra W.I.C."/>
            <person name="Sinninghe Damste J.S."/>
            <person name="Rakitin A.L."/>
            <person name="Ravin N.V."/>
            <person name="Dedysh S.N."/>
        </authorList>
    </citation>
    <scope>NUCLEOTIDE SEQUENCE [LARGE SCALE GENOMIC DNA]</scope>
    <source>
        <strain evidence="3">AF10</strain>
    </source>
</reference>
<keyword evidence="3" id="KW-1185">Reference proteome</keyword>
<protein>
    <submittedName>
        <fullName evidence="2">Uncharacterized protein</fullName>
    </submittedName>
</protein>
<feature type="transmembrane region" description="Helical" evidence="1">
    <location>
        <begin position="51"/>
        <end position="73"/>
    </location>
</feature>
<comment type="caution">
    <text evidence="2">The sequence shown here is derived from an EMBL/GenBank/DDBJ whole genome shotgun (WGS) entry which is preliminary data.</text>
</comment>
<dbReference type="OrthoDB" id="115703at2"/>